<evidence type="ECO:0000259" key="16">
    <source>
        <dbReference type="Pfam" id="PF02784"/>
    </source>
</evidence>
<comment type="caution">
    <text evidence="17">The sequence shown here is derived from an EMBL/GenBank/DDBJ whole genome shotgun (WGS) entry which is preliminary data.</text>
</comment>
<dbReference type="InterPro" id="IPR002433">
    <property type="entry name" value="Orn_de-COase"/>
</dbReference>
<feature type="active site" description="Proton donor" evidence="15">
    <location>
        <position position="391"/>
    </location>
</feature>
<dbReference type="VEuPathDB" id="FungiDB:TAPDE_002031"/>
<evidence type="ECO:0000256" key="4">
    <source>
        <dbReference type="ARBA" id="ARBA00022490"/>
    </source>
</evidence>
<dbReference type="Gene3D" id="2.40.37.10">
    <property type="entry name" value="Lyase, Ornithine Decarboxylase, Chain A, domain 1"/>
    <property type="match status" value="1"/>
</dbReference>
<evidence type="ECO:0000256" key="7">
    <source>
        <dbReference type="ARBA" id="ARBA00023115"/>
    </source>
</evidence>
<dbReference type="GO" id="GO:0033387">
    <property type="term" value="P:putrescine biosynthetic process from arginine, via ornithine"/>
    <property type="evidence" value="ECO:0007669"/>
    <property type="project" value="TreeGrafter"/>
</dbReference>
<evidence type="ECO:0000256" key="9">
    <source>
        <dbReference type="ARBA" id="ARBA00034115"/>
    </source>
</evidence>
<dbReference type="PRINTS" id="PR01179">
    <property type="entry name" value="ODADCRBXLASE"/>
</dbReference>
<evidence type="ECO:0000256" key="3">
    <source>
        <dbReference type="ARBA" id="ARBA00008872"/>
    </source>
</evidence>
<evidence type="ECO:0000256" key="12">
    <source>
        <dbReference type="ARBA" id="ARBA00039485"/>
    </source>
</evidence>
<evidence type="ECO:0000256" key="1">
    <source>
        <dbReference type="ARBA" id="ARBA00001933"/>
    </source>
</evidence>
<evidence type="ECO:0000256" key="15">
    <source>
        <dbReference type="PIRSR" id="PIRSR600183-50"/>
    </source>
</evidence>
<dbReference type="CDD" id="cd00622">
    <property type="entry name" value="PLPDE_III_ODC"/>
    <property type="match status" value="1"/>
</dbReference>
<evidence type="ECO:0000313" key="18">
    <source>
        <dbReference type="Proteomes" id="UP000013776"/>
    </source>
</evidence>
<evidence type="ECO:0000256" key="10">
    <source>
        <dbReference type="ARBA" id="ARBA00034138"/>
    </source>
</evidence>
<comment type="function">
    <text evidence="11">Catalyzes the first and rate-limiting step of polyamine biosynthesis that converts ornithine into putrescine, which is the precursor for the polyamines, spermidine and spermine. Polyamines are essential for cell proliferation and are implicated in cellular processes, ranging from DNA replication to apoptosis.</text>
</comment>
<protein>
    <recommendedName>
        <fullName evidence="12">Ornithine decarboxylase</fullName>
        <ecNumber evidence="10">4.1.1.17</ecNumber>
    </recommendedName>
</protein>
<dbReference type="Pfam" id="PF02784">
    <property type="entry name" value="Orn_Arg_deC_N"/>
    <property type="match status" value="1"/>
</dbReference>
<dbReference type="AlphaFoldDB" id="R4X8W3"/>
<feature type="modified residue" description="N6-(pyridoxal phosphate)lysine" evidence="15">
    <location>
        <position position="96"/>
    </location>
</feature>
<gene>
    <name evidence="17" type="ORF">TAPDE_002031</name>
</gene>
<proteinExistence type="inferred from homology"/>
<dbReference type="SUPFAM" id="SSF50621">
    <property type="entry name" value="Alanine racemase C-terminal domain-like"/>
    <property type="match status" value="1"/>
</dbReference>
<dbReference type="PRINTS" id="PR01182">
    <property type="entry name" value="ORNDCRBXLASE"/>
</dbReference>
<keyword evidence="4" id="KW-0963">Cytoplasm</keyword>
<dbReference type="GO" id="GO:0004586">
    <property type="term" value="F:ornithine decarboxylase activity"/>
    <property type="evidence" value="ECO:0007669"/>
    <property type="project" value="UniProtKB-EC"/>
</dbReference>
<evidence type="ECO:0000256" key="14">
    <source>
        <dbReference type="ARBA" id="ARBA00049127"/>
    </source>
</evidence>
<dbReference type="eggNOG" id="KOG0622">
    <property type="taxonomic scope" value="Eukaryota"/>
</dbReference>
<dbReference type="InterPro" id="IPR009006">
    <property type="entry name" value="Ala_racemase/Decarboxylase_C"/>
</dbReference>
<dbReference type="PANTHER" id="PTHR11482:SF6">
    <property type="entry name" value="ORNITHINE DECARBOXYLASE 1-RELATED"/>
    <property type="match status" value="1"/>
</dbReference>
<dbReference type="PROSITE" id="PS00878">
    <property type="entry name" value="ODR_DC_2_1"/>
    <property type="match status" value="1"/>
</dbReference>
<dbReference type="FunFam" id="3.20.20.10:FF:000005">
    <property type="entry name" value="Ornithine decarboxylase"/>
    <property type="match status" value="1"/>
</dbReference>
<dbReference type="EMBL" id="CAHR02000070">
    <property type="protein sequence ID" value="CCG82094.1"/>
    <property type="molecule type" value="Genomic_DNA"/>
</dbReference>
<evidence type="ECO:0000256" key="8">
    <source>
        <dbReference type="ARBA" id="ARBA00023239"/>
    </source>
</evidence>
<evidence type="ECO:0000256" key="13">
    <source>
        <dbReference type="ARBA" id="ARBA00046672"/>
    </source>
</evidence>
<evidence type="ECO:0000313" key="17">
    <source>
        <dbReference type="EMBL" id="CCG82094.1"/>
    </source>
</evidence>
<reference evidence="17 18" key="1">
    <citation type="journal article" date="2013" name="MBio">
        <title>Genome sequencing of the plant pathogen Taphrina deformans, the causal agent of peach leaf curl.</title>
        <authorList>
            <person name="Cisse O.H."/>
            <person name="Almeida J.M.G.C.F."/>
            <person name="Fonseca A."/>
            <person name="Kumar A.A."/>
            <person name="Salojaervi J."/>
            <person name="Overmyer K."/>
            <person name="Hauser P.M."/>
            <person name="Pagni M."/>
        </authorList>
    </citation>
    <scope>NUCLEOTIDE SEQUENCE [LARGE SCALE GENOMIC DNA]</scope>
    <source>
        <strain evidence="18">PYCC 5710 / ATCC 11124 / CBS 356.35 / IMI 108563 / JCM 9778 / NBRC 8474</strain>
    </source>
</reference>
<keyword evidence="6 15" id="KW-0663">Pyridoxal phosphate</keyword>
<organism evidence="17 18">
    <name type="scientific">Taphrina deformans (strain PYCC 5710 / ATCC 11124 / CBS 356.35 / IMI 108563 / JCM 9778 / NBRC 8474)</name>
    <name type="common">Peach leaf curl fungus</name>
    <name type="synonym">Lalaria deformans</name>
    <dbReference type="NCBI Taxonomy" id="1097556"/>
    <lineage>
        <taxon>Eukaryota</taxon>
        <taxon>Fungi</taxon>
        <taxon>Dikarya</taxon>
        <taxon>Ascomycota</taxon>
        <taxon>Taphrinomycotina</taxon>
        <taxon>Taphrinomycetes</taxon>
        <taxon>Taphrinales</taxon>
        <taxon>Taphrinaceae</taxon>
        <taxon>Taphrina</taxon>
    </lineage>
</organism>
<evidence type="ECO:0000256" key="6">
    <source>
        <dbReference type="ARBA" id="ARBA00022898"/>
    </source>
</evidence>
<dbReference type="PANTHER" id="PTHR11482">
    <property type="entry name" value="ARGININE/DIAMINOPIMELATE/ORNITHINE DECARBOXYLASE"/>
    <property type="match status" value="1"/>
</dbReference>
<evidence type="ECO:0000256" key="11">
    <source>
        <dbReference type="ARBA" id="ARBA00037173"/>
    </source>
</evidence>
<dbReference type="InterPro" id="IPR000183">
    <property type="entry name" value="Orn/DAP/Arg_de-COase"/>
</dbReference>
<dbReference type="SUPFAM" id="SSF51419">
    <property type="entry name" value="PLP-binding barrel"/>
    <property type="match status" value="1"/>
</dbReference>
<dbReference type="GO" id="GO:0005737">
    <property type="term" value="C:cytoplasm"/>
    <property type="evidence" value="ECO:0007669"/>
    <property type="project" value="UniProtKB-SubCell"/>
</dbReference>
<evidence type="ECO:0000256" key="2">
    <source>
        <dbReference type="ARBA" id="ARBA00004496"/>
    </source>
</evidence>
<sequence length="444" mass="49074">MAPATLINLHDSVKHAERGDQARALIKKAIIKHIASIDQVDHSAYSRNDIYDDDLMSEHESESGAAFFVADLGEVYRQHIRWMQHLPRVIPHYAVKCNPDNEVLRLLADLGTGFDCASKAEIQQVLDLGVKGDRIIYANPCKAASYIRYAGQVGVQATTFDNAEELHKIAKINPGAQLYLRIVTDDSGALCQLGLKYGAPLNTTGSLLRLARELRLNVVGVSFHIGSGSSDPFAFVDAVHRARSVFDEAILLGFDMHTLDIGGGFGHDNFEKFAAVITPCLDELFDDSVRIIAEPGRYYVAAAFTLATQVIARRTVFPDSEAEPLPGTTSNNFMYYVNDGVYGSFNCIMFDHQNPQARILTHAGKNYFGVPSTAPVLQKQRVRCSIWGPTCDSLDCISSESYLPFVMDTGDWLYFDEMGAYTRCAASKFNGFNLSKVIYINSEI</sequence>
<comment type="catalytic activity">
    <reaction evidence="14">
        <text>L-ornithine + H(+) = putrescine + CO2</text>
        <dbReference type="Rhea" id="RHEA:22964"/>
        <dbReference type="ChEBI" id="CHEBI:15378"/>
        <dbReference type="ChEBI" id="CHEBI:16526"/>
        <dbReference type="ChEBI" id="CHEBI:46911"/>
        <dbReference type="ChEBI" id="CHEBI:326268"/>
        <dbReference type="EC" id="4.1.1.17"/>
    </reaction>
</comment>
<dbReference type="InterPro" id="IPR022657">
    <property type="entry name" value="De-COase2_CS"/>
</dbReference>
<keyword evidence="7" id="KW-0620">Polyamine biosynthesis</keyword>
<dbReference type="InterPro" id="IPR022653">
    <property type="entry name" value="De-COase2_pyr-phos_BS"/>
</dbReference>
<accession>R4X8W3</accession>
<dbReference type="EC" id="4.1.1.17" evidence="10"/>
<dbReference type="PROSITE" id="PS00879">
    <property type="entry name" value="ODR_DC_2_2"/>
    <property type="match status" value="1"/>
</dbReference>
<comment type="subunit">
    <text evidence="13">Homodimer. Only the dimer is catalytically active, as the active sites are constructed of residues from both monomers.</text>
</comment>
<dbReference type="InterPro" id="IPR022644">
    <property type="entry name" value="De-COase2_N"/>
</dbReference>
<dbReference type="STRING" id="1097556.R4X8W3"/>
<comment type="similarity">
    <text evidence="3">Belongs to the Orn/Lys/Arg decarboxylase class-II family.</text>
</comment>
<dbReference type="Proteomes" id="UP000013776">
    <property type="component" value="Unassembled WGS sequence"/>
</dbReference>
<dbReference type="FunFam" id="2.40.37.10:FF:000010">
    <property type="entry name" value="Ornithine decarboxylase"/>
    <property type="match status" value="1"/>
</dbReference>
<comment type="pathway">
    <text evidence="9">Amine and polyamine biosynthesis; putrescine biosynthesis via L-ornithine pathway; putrescine from L-ornithine: step 1/1.</text>
</comment>
<keyword evidence="18" id="KW-1185">Reference proteome</keyword>
<evidence type="ECO:0000256" key="5">
    <source>
        <dbReference type="ARBA" id="ARBA00022793"/>
    </source>
</evidence>
<keyword evidence="8" id="KW-0456">Lyase</keyword>
<dbReference type="Gene3D" id="3.20.20.10">
    <property type="entry name" value="Alanine racemase"/>
    <property type="match status" value="1"/>
</dbReference>
<keyword evidence="5" id="KW-0210">Decarboxylase</keyword>
<dbReference type="InterPro" id="IPR029066">
    <property type="entry name" value="PLP-binding_barrel"/>
</dbReference>
<comment type="cofactor">
    <cofactor evidence="1 15">
        <name>pyridoxal 5'-phosphate</name>
        <dbReference type="ChEBI" id="CHEBI:597326"/>
    </cofactor>
</comment>
<dbReference type="OrthoDB" id="5034579at2759"/>
<comment type="subcellular location">
    <subcellularLocation>
        <location evidence="2">Cytoplasm</location>
    </subcellularLocation>
</comment>
<name>R4X8W3_TAPDE</name>
<feature type="domain" description="Orn/DAP/Arg decarboxylase 2 N-terminal" evidence="16">
    <location>
        <begin position="72"/>
        <end position="301"/>
    </location>
</feature>